<proteinExistence type="predicted"/>
<feature type="domain" description="Transcription regulator PadR N-terminal" evidence="1">
    <location>
        <begin position="13"/>
        <end position="86"/>
    </location>
</feature>
<dbReference type="AlphaFoldDB" id="A0A1V2IDP0"/>
<dbReference type="PANTHER" id="PTHR33169">
    <property type="entry name" value="PADR-FAMILY TRANSCRIPTIONAL REGULATOR"/>
    <property type="match status" value="1"/>
</dbReference>
<dbReference type="EMBL" id="MOMC01000017">
    <property type="protein sequence ID" value="ONH31274.1"/>
    <property type="molecule type" value="Genomic_DNA"/>
</dbReference>
<dbReference type="Proteomes" id="UP000188929">
    <property type="component" value="Unassembled WGS sequence"/>
</dbReference>
<dbReference type="STRING" id="1834516.BL253_10485"/>
<dbReference type="PANTHER" id="PTHR33169:SF13">
    <property type="entry name" value="PADR-FAMILY TRANSCRIPTIONAL REGULATOR"/>
    <property type="match status" value="1"/>
</dbReference>
<dbReference type="SUPFAM" id="SSF46785">
    <property type="entry name" value="Winged helix' DNA-binding domain"/>
    <property type="match status" value="1"/>
</dbReference>
<comment type="caution">
    <text evidence="2">The sequence shown here is derived from an EMBL/GenBank/DDBJ whole genome shotgun (WGS) entry which is preliminary data.</text>
</comment>
<organism evidence="2 3">
    <name type="scientific">Pseudofrankia asymbiotica</name>
    <dbReference type="NCBI Taxonomy" id="1834516"/>
    <lineage>
        <taxon>Bacteria</taxon>
        <taxon>Bacillati</taxon>
        <taxon>Actinomycetota</taxon>
        <taxon>Actinomycetes</taxon>
        <taxon>Frankiales</taxon>
        <taxon>Frankiaceae</taxon>
        <taxon>Pseudofrankia</taxon>
    </lineage>
</organism>
<dbReference type="InterPro" id="IPR005149">
    <property type="entry name" value="Tscrpt_reg_PadR_N"/>
</dbReference>
<evidence type="ECO:0000259" key="1">
    <source>
        <dbReference type="Pfam" id="PF03551"/>
    </source>
</evidence>
<dbReference type="InterPro" id="IPR036388">
    <property type="entry name" value="WH-like_DNA-bd_sf"/>
</dbReference>
<dbReference type="InterPro" id="IPR052509">
    <property type="entry name" value="Metal_resp_DNA-bind_regulator"/>
</dbReference>
<evidence type="ECO:0000313" key="3">
    <source>
        <dbReference type="Proteomes" id="UP000188929"/>
    </source>
</evidence>
<dbReference type="Gene3D" id="1.10.10.10">
    <property type="entry name" value="Winged helix-like DNA-binding domain superfamily/Winged helix DNA-binding domain"/>
    <property type="match status" value="1"/>
</dbReference>
<gene>
    <name evidence="2" type="ORF">BL253_10485</name>
</gene>
<evidence type="ECO:0000313" key="2">
    <source>
        <dbReference type="EMBL" id="ONH31274.1"/>
    </source>
</evidence>
<reference evidence="3" key="1">
    <citation type="submission" date="2016-10" db="EMBL/GenBank/DDBJ databases">
        <title>Frankia sp. NRRL B-16386 Genome sequencing.</title>
        <authorList>
            <person name="Ghodhbane-Gtari F."/>
            <person name="Swanson E."/>
            <person name="Gueddou A."/>
            <person name="Hezbri K."/>
            <person name="Ktari K."/>
            <person name="Nouioui I."/>
            <person name="Morris K."/>
            <person name="Simpson S."/>
            <person name="Abebe-Akele F."/>
            <person name="Thomas K."/>
            <person name="Gtari M."/>
            <person name="Tisa L.S."/>
        </authorList>
    </citation>
    <scope>NUCLEOTIDE SEQUENCE [LARGE SCALE GENOMIC DNA]</scope>
    <source>
        <strain evidence="3">NRRL B-16386</strain>
    </source>
</reference>
<dbReference type="Pfam" id="PF03551">
    <property type="entry name" value="PadR"/>
    <property type="match status" value="1"/>
</dbReference>
<keyword evidence="3" id="KW-1185">Reference proteome</keyword>
<dbReference type="InterPro" id="IPR036390">
    <property type="entry name" value="WH_DNA-bd_sf"/>
</dbReference>
<protein>
    <submittedName>
        <fullName evidence="2">PadR family transcriptional regulator</fullName>
    </submittedName>
</protein>
<name>A0A1V2IDP0_9ACTN</name>
<dbReference type="OrthoDB" id="122286at2"/>
<sequence length="124" mass="13466">MTDEDMREPTFLVLAALADGPRHGYGVIQEVETISKGRVRLRAGTLYAALDRLTADGLVRREREEVVAGRLRRYYELTDEGAVALAAQADRLRANAEEASRRLLTRTRSVTPGRAGTALAGGAA</sequence>
<accession>A0A1V2IDP0</accession>